<dbReference type="RefSeq" id="WP_229592791.1">
    <property type="nucleotide sequence ID" value="NZ_AP024485.1"/>
</dbReference>
<proteinExistence type="predicted"/>
<reference evidence="2" key="1">
    <citation type="journal article" date="2022" name="Arch. Microbiol.">
        <title>Pseudodesulfovibrio sediminis sp. nov., a mesophilic and neutrophilic sulfate-reducing bacterium isolated from sediment of a brackish lake.</title>
        <authorList>
            <person name="Takahashi A."/>
            <person name="Kojima H."/>
            <person name="Watanabe M."/>
            <person name="Fukui M."/>
        </authorList>
    </citation>
    <scope>NUCLEOTIDE SEQUENCE</scope>
    <source>
        <strain evidence="2">SF6</strain>
    </source>
</reference>
<dbReference type="Proteomes" id="UP001053296">
    <property type="component" value="Chromosome"/>
</dbReference>
<feature type="signal peptide" evidence="1">
    <location>
        <begin position="1"/>
        <end position="22"/>
    </location>
</feature>
<evidence type="ECO:0000256" key="1">
    <source>
        <dbReference type="SAM" id="SignalP"/>
    </source>
</evidence>
<gene>
    <name evidence="2" type="ORF">PSDVSF_02450</name>
</gene>
<evidence type="ECO:0000313" key="3">
    <source>
        <dbReference type="Proteomes" id="UP001053296"/>
    </source>
</evidence>
<accession>A0ABM7P2J6</accession>
<keyword evidence="3" id="KW-1185">Reference proteome</keyword>
<organism evidence="2 3">
    <name type="scientific">Pseudodesulfovibrio sediminis</name>
    <dbReference type="NCBI Taxonomy" id="2810563"/>
    <lineage>
        <taxon>Bacteria</taxon>
        <taxon>Pseudomonadati</taxon>
        <taxon>Thermodesulfobacteriota</taxon>
        <taxon>Desulfovibrionia</taxon>
        <taxon>Desulfovibrionales</taxon>
        <taxon>Desulfovibrionaceae</taxon>
    </lineage>
</organism>
<sequence length="309" mass="33040">MSFRLYLFIALSLITFSVPAQAFTGFVQYFDNGGTIAWGDGALTVVRGMEKSPGSGKVTASPFAIRKATSLARKQLLGMIMATRIDSRQTVSSYLSGEAGVAAQVRGLVHNSLFTGPGIYDEGGTVKVSETFRGNLADLVFPKTIQFQSGIPPKLSTSLEKSFDFSDDEPLPAGDAASYTGVIIDARGLKIIPALAPVIYGQDGLGAYGTFLVSRENVVNKGLVAYAKRMDKPVLSSRVGKNPLIVKAMSTYGSWRTDLIIPTPMAQLVRAIMENDAIAANCRVVIVVDKPTILQGENSALMEKCNEDA</sequence>
<feature type="chain" id="PRO_5045357491" description="LPP20 lipoprotein" evidence="1">
    <location>
        <begin position="23"/>
        <end position="309"/>
    </location>
</feature>
<keyword evidence="1" id="KW-0732">Signal</keyword>
<evidence type="ECO:0008006" key="4">
    <source>
        <dbReference type="Google" id="ProtNLM"/>
    </source>
</evidence>
<dbReference type="EMBL" id="AP024485">
    <property type="protein sequence ID" value="BCS87003.1"/>
    <property type="molecule type" value="Genomic_DNA"/>
</dbReference>
<evidence type="ECO:0000313" key="2">
    <source>
        <dbReference type="EMBL" id="BCS87003.1"/>
    </source>
</evidence>
<protein>
    <recommendedName>
        <fullName evidence="4">LPP20 lipoprotein</fullName>
    </recommendedName>
</protein>
<name>A0ABM7P2J6_9BACT</name>